<dbReference type="PANTHER" id="PTHR43003">
    <property type="entry name" value="DNA-3-METHYLADENINE GLYCOSYLASE"/>
    <property type="match status" value="1"/>
</dbReference>
<evidence type="ECO:0000256" key="2">
    <source>
        <dbReference type="ARBA" id="ARBA00010817"/>
    </source>
</evidence>
<dbReference type="InterPro" id="IPR003265">
    <property type="entry name" value="HhH-GPD_domain"/>
</dbReference>
<accession>A0A4R7NYU5</accession>
<dbReference type="GO" id="GO:0006307">
    <property type="term" value="P:DNA alkylation repair"/>
    <property type="evidence" value="ECO:0007669"/>
    <property type="project" value="TreeGrafter"/>
</dbReference>
<keyword evidence="5" id="KW-0234">DNA repair</keyword>
<dbReference type="Pfam" id="PF00730">
    <property type="entry name" value="HhH-GPD"/>
    <property type="match status" value="1"/>
</dbReference>
<reference evidence="7 8" key="1">
    <citation type="submission" date="2019-03" db="EMBL/GenBank/DDBJ databases">
        <title>Genomic Encyclopedia of Type Strains, Phase IV (KMG-IV): sequencing the most valuable type-strain genomes for metagenomic binning, comparative biology and taxonomic classification.</title>
        <authorList>
            <person name="Goeker M."/>
        </authorList>
    </citation>
    <scope>NUCLEOTIDE SEQUENCE [LARGE SCALE GENOMIC DNA]</scope>
    <source>
        <strain evidence="7 8">DSM 26377</strain>
    </source>
</reference>
<dbReference type="Gene3D" id="1.10.340.30">
    <property type="entry name" value="Hypothetical protein, domain 2"/>
    <property type="match status" value="1"/>
</dbReference>
<keyword evidence="8" id="KW-1185">Reference proteome</keyword>
<evidence type="ECO:0000259" key="6">
    <source>
        <dbReference type="SMART" id="SM00478"/>
    </source>
</evidence>
<dbReference type="RefSeq" id="WP_133882634.1">
    <property type="nucleotide sequence ID" value="NZ_MWIN01000019.1"/>
</dbReference>
<dbReference type="FunFam" id="1.10.340.30:FF:000004">
    <property type="entry name" value="DNA-3-methyladenine glycosylase II"/>
    <property type="match status" value="1"/>
</dbReference>
<dbReference type="Proteomes" id="UP000295341">
    <property type="component" value="Unassembled WGS sequence"/>
</dbReference>
<dbReference type="GO" id="GO:0032993">
    <property type="term" value="C:protein-DNA complex"/>
    <property type="evidence" value="ECO:0007669"/>
    <property type="project" value="TreeGrafter"/>
</dbReference>
<dbReference type="GO" id="GO:0032131">
    <property type="term" value="F:alkylated DNA binding"/>
    <property type="evidence" value="ECO:0007669"/>
    <property type="project" value="TreeGrafter"/>
</dbReference>
<evidence type="ECO:0000256" key="4">
    <source>
        <dbReference type="ARBA" id="ARBA00022763"/>
    </source>
</evidence>
<feature type="domain" description="HhH-GPD" evidence="6">
    <location>
        <begin position="50"/>
        <end position="205"/>
    </location>
</feature>
<sequence>MLIERDVIAGAERHLSRRCPHMRRLIRSHGPCPIGATRRDPFQVLCSSIISQQLSVKAAATIQERVHALVGAKKRMTPAQLLAVTPEALRACGLSNAKAKWLQALATQVASGELNFRKLAKMDDAAALVTLDALPGVGLWTAEMFIMFAMGRLDVFSMGDVGLRNGVNRLFGEGAKLDEPATLDIVERWAPYRSVASWYLWRYTENAPLK</sequence>
<evidence type="ECO:0000313" key="7">
    <source>
        <dbReference type="EMBL" id="TDU26417.1"/>
    </source>
</evidence>
<dbReference type="InterPro" id="IPR011257">
    <property type="entry name" value="DNA_glycosylase"/>
</dbReference>
<gene>
    <name evidence="7" type="ORF">DFR24_3441</name>
</gene>
<dbReference type="EC" id="3.2.2.21" evidence="3"/>
<name>A0A4R7NYU5_9GAMM</name>
<dbReference type="GO" id="GO:0043916">
    <property type="term" value="F:DNA-7-methylguanine glycosylase activity"/>
    <property type="evidence" value="ECO:0007669"/>
    <property type="project" value="TreeGrafter"/>
</dbReference>
<organism evidence="7 8">
    <name type="scientific">Panacagrimonas perspica</name>
    <dbReference type="NCBI Taxonomy" id="381431"/>
    <lineage>
        <taxon>Bacteria</taxon>
        <taxon>Pseudomonadati</taxon>
        <taxon>Pseudomonadota</taxon>
        <taxon>Gammaproteobacteria</taxon>
        <taxon>Nevskiales</taxon>
        <taxon>Nevskiaceae</taxon>
        <taxon>Panacagrimonas</taxon>
    </lineage>
</organism>
<protein>
    <recommendedName>
        <fullName evidence="3">DNA-3-methyladenine glycosylase II</fullName>
        <ecNumber evidence="3">3.2.2.21</ecNumber>
    </recommendedName>
</protein>
<dbReference type="OrthoDB" id="9811249at2"/>
<evidence type="ECO:0000313" key="8">
    <source>
        <dbReference type="Proteomes" id="UP000295341"/>
    </source>
</evidence>
<dbReference type="SMART" id="SM00478">
    <property type="entry name" value="ENDO3c"/>
    <property type="match status" value="1"/>
</dbReference>
<evidence type="ECO:0000256" key="1">
    <source>
        <dbReference type="ARBA" id="ARBA00000086"/>
    </source>
</evidence>
<evidence type="ECO:0000256" key="3">
    <source>
        <dbReference type="ARBA" id="ARBA00012000"/>
    </source>
</evidence>
<dbReference type="SUPFAM" id="SSF48150">
    <property type="entry name" value="DNA-glycosylase"/>
    <property type="match status" value="1"/>
</dbReference>
<comment type="caution">
    <text evidence="7">The sequence shown here is derived from an EMBL/GenBank/DDBJ whole genome shotgun (WGS) entry which is preliminary data.</text>
</comment>
<evidence type="ECO:0000256" key="5">
    <source>
        <dbReference type="ARBA" id="ARBA00023204"/>
    </source>
</evidence>
<comment type="catalytic activity">
    <reaction evidence="1">
        <text>Hydrolysis of alkylated DNA, releasing 3-methyladenine, 3-methylguanine, 7-methylguanine and 7-methyladenine.</text>
        <dbReference type="EC" id="3.2.2.21"/>
    </reaction>
</comment>
<dbReference type="CDD" id="cd00056">
    <property type="entry name" value="ENDO3c"/>
    <property type="match status" value="1"/>
</dbReference>
<dbReference type="EMBL" id="SOBT01000010">
    <property type="protein sequence ID" value="TDU26417.1"/>
    <property type="molecule type" value="Genomic_DNA"/>
</dbReference>
<dbReference type="GO" id="GO:0005737">
    <property type="term" value="C:cytoplasm"/>
    <property type="evidence" value="ECO:0007669"/>
    <property type="project" value="TreeGrafter"/>
</dbReference>
<dbReference type="AlphaFoldDB" id="A0A4R7NYU5"/>
<dbReference type="InterPro" id="IPR051912">
    <property type="entry name" value="Alkylbase_DNA_Glycosylase/TA"/>
</dbReference>
<keyword evidence="4" id="KW-0227">DNA damage</keyword>
<dbReference type="GO" id="GO:0008725">
    <property type="term" value="F:DNA-3-methyladenine glycosylase activity"/>
    <property type="evidence" value="ECO:0007669"/>
    <property type="project" value="TreeGrafter"/>
</dbReference>
<dbReference type="GO" id="GO:0006285">
    <property type="term" value="P:base-excision repair, AP site formation"/>
    <property type="evidence" value="ECO:0007669"/>
    <property type="project" value="TreeGrafter"/>
</dbReference>
<comment type="similarity">
    <text evidence="2">Belongs to the alkylbase DNA glycosidase AlkA family.</text>
</comment>
<proteinExistence type="inferred from homology"/>
<dbReference type="PANTHER" id="PTHR43003:SF5">
    <property type="entry name" value="DNA-3-METHYLADENINE GLYCOSYLASE"/>
    <property type="match status" value="1"/>
</dbReference>
<dbReference type="Gene3D" id="1.10.1670.40">
    <property type="match status" value="1"/>
</dbReference>